<feature type="transmembrane region" description="Helical" evidence="1">
    <location>
        <begin position="210"/>
        <end position="232"/>
    </location>
</feature>
<gene>
    <name evidence="2" type="ORF">HLB23_23015</name>
</gene>
<feature type="transmembrane region" description="Helical" evidence="1">
    <location>
        <begin position="57"/>
        <end position="77"/>
    </location>
</feature>
<protein>
    <submittedName>
        <fullName evidence="2">Uncharacterized protein</fullName>
    </submittedName>
</protein>
<name>A0A849C4J0_9NOCA</name>
<feature type="transmembrane region" description="Helical" evidence="1">
    <location>
        <begin position="6"/>
        <end position="21"/>
    </location>
</feature>
<feature type="transmembrane region" description="Helical" evidence="1">
    <location>
        <begin position="113"/>
        <end position="132"/>
    </location>
</feature>
<evidence type="ECO:0000256" key="1">
    <source>
        <dbReference type="SAM" id="Phobius"/>
    </source>
</evidence>
<accession>A0A849C4J0</accession>
<keyword evidence="1" id="KW-0472">Membrane</keyword>
<dbReference type="EMBL" id="JABELX010000008">
    <property type="protein sequence ID" value="NNH72698.1"/>
    <property type="molecule type" value="Genomic_DNA"/>
</dbReference>
<feature type="transmembrane region" description="Helical" evidence="1">
    <location>
        <begin position="175"/>
        <end position="198"/>
    </location>
</feature>
<sequence>MLWVSAVSFGVAWWLGLYLVARDAGKPVLRRAGAGLLAYAAAVLGGQLLGGDDRFDGLRAVLVCVPAIVWSGVFVRLLPEELADRADRWWRFGLLPACAVVAVPAVVGIDAAAYALCALAVLALFGSLLAMIRHRSVLLAGSRGGTVAGLFTVGALMFGLSATLILIGLDVLPANLLLSAVAIDLVFLGLGIAVLDAFEEGEALRADMVRSLLVSAGTAVVFGGQAGVAIVLVGERTALQALLFGTTAAAIALQVLYVPLQGAIDRIAFASAPRLREARDELRTAAEALPRKRGADGLTGPEAATGLAALDEAEFARLTRRALSHYADLGKLVSSPLIDLPAIDARLADRETIGPLDRAAELKTLLTESIAALKPRTGAEFGTSEEWRHYNAVYFYYVVGIRPYSVRTKRTDLDPVSRKALSWFVDQVPERTLHNWQNSAARMIAAQLRSGFGSMSK</sequence>
<proteinExistence type="predicted"/>
<evidence type="ECO:0000313" key="3">
    <source>
        <dbReference type="Proteomes" id="UP000586827"/>
    </source>
</evidence>
<dbReference type="RefSeq" id="WP_067524181.1">
    <property type="nucleotide sequence ID" value="NZ_JABELX010000008.1"/>
</dbReference>
<feature type="transmembrane region" description="Helical" evidence="1">
    <location>
        <begin position="89"/>
        <end position="107"/>
    </location>
</feature>
<comment type="caution">
    <text evidence="2">The sequence shown here is derived from an EMBL/GenBank/DDBJ whole genome shotgun (WGS) entry which is preliminary data.</text>
</comment>
<organism evidence="2 3">
    <name type="scientific">Nocardia uniformis</name>
    <dbReference type="NCBI Taxonomy" id="53432"/>
    <lineage>
        <taxon>Bacteria</taxon>
        <taxon>Bacillati</taxon>
        <taxon>Actinomycetota</taxon>
        <taxon>Actinomycetes</taxon>
        <taxon>Mycobacteriales</taxon>
        <taxon>Nocardiaceae</taxon>
        <taxon>Nocardia</taxon>
    </lineage>
</organism>
<dbReference type="Proteomes" id="UP000586827">
    <property type="component" value="Unassembled WGS sequence"/>
</dbReference>
<evidence type="ECO:0000313" key="2">
    <source>
        <dbReference type="EMBL" id="NNH72698.1"/>
    </source>
</evidence>
<reference evidence="2 3" key="1">
    <citation type="submission" date="2020-05" db="EMBL/GenBank/DDBJ databases">
        <title>MicrobeNet Type strains.</title>
        <authorList>
            <person name="Nicholson A.C."/>
        </authorList>
    </citation>
    <scope>NUCLEOTIDE SEQUENCE [LARGE SCALE GENOMIC DNA]</scope>
    <source>
        <strain evidence="2 3">JCM 3224</strain>
    </source>
</reference>
<feature type="transmembrane region" description="Helical" evidence="1">
    <location>
        <begin position="238"/>
        <end position="258"/>
    </location>
</feature>
<feature type="transmembrane region" description="Helical" evidence="1">
    <location>
        <begin position="144"/>
        <end position="169"/>
    </location>
</feature>
<feature type="transmembrane region" description="Helical" evidence="1">
    <location>
        <begin position="33"/>
        <end position="51"/>
    </location>
</feature>
<keyword evidence="1" id="KW-0812">Transmembrane</keyword>
<keyword evidence="3" id="KW-1185">Reference proteome</keyword>
<keyword evidence="1" id="KW-1133">Transmembrane helix</keyword>
<dbReference type="AlphaFoldDB" id="A0A849C4J0"/>